<feature type="non-terminal residue" evidence="2">
    <location>
        <position position="161"/>
    </location>
</feature>
<sequence>MEDTVSHGKKRKKKFYVGAPAGGKRPRCSNLLDSNSGQGFLVTINPKQERRATLSAYSLLNDAADRLYGQQKEQSQVPNSEHSTADNDIEAELKDLRAKNQRFSKLRTEIPSIIFISTELPKPQEISTDVFEHMPSTVQNIFRLVPVLATCKTQPECVIKK</sequence>
<organism evidence="2 3">
    <name type="scientific">Tropilaelaps mercedesae</name>
    <dbReference type="NCBI Taxonomy" id="418985"/>
    <lineage>
        <taxon>Eukaryota</taxon>
        <taxon>Metazoa</taxon>
        <taxon>Ecdysozoa</taxon>
        <taxon>Arthropoda</taxon>
        <taxon>Chelicerata</taxon>
        <taxon>Arachnida</taxon>
        <taxon>Acari</taxon>
        <taxon>Parasitiformes</taxon>
        <taxon>Mesostigmata</taxon>
        <taxon>Gamasina</taxon>
        <taxon>Dermanyssoidea</taxon>
        <taxon>Laelapidae</taxon>
        <taxon>Tropilaelaps</taxon>
    </lineage>
</organism>
<dbReference type="InParanoid" id="A0A1V9XGZ3"/>
<comment type="caution">
    <text evidence="2">The sequence shown here is derived from an EMBL/GenBank/DDBJ whole genome shotgun (WGS) entry which is preliminary data.</text>
</comment>
<gene>
    <name evidence="2" type="ORF">BIW11_10246</name>
</gene>
<dbReference type="EMBL" id="MNPL01011312">
    <property type="protein sequence ID" value="OQR72653.1"/>
    <property type="molecule type" value="Genomic_DNA"/>
</dbReference>
<dbReference type="PANTHER" id="PTHR13452:SF10">
    <property type="entry name" value="THUMP DOMAIN-CONTAINING PROTEIN 1"/>
    <property type="match status" value="1"/>
</dbReference>
<reference evidence="2 3" key="1">
    <citation type="journal article" date="2017" name="Gigascience">
        <title>Draft genome of the honey bee ectoparasitic mite, Tropilaelaps mercedesae, is shaped by the parasitic life history.</title>
        <authorList>
            <person name="Dong X."/>
            <person name="Armstrong S.D."/>
            <person name="Xia D."/>
            <person name="Makepeace B.L."/>
            <person name="Darby A.C."/>
            <person name="Kadowaki T."/>
        </authorList>
    </citation>
    <scope>NUCLEOTIDE SEQUENCE [LARGE SCALE GENOMIC DNA]</scope>
    <source>
        <strain evidence="2">Wuxi-XJTLU</strain>
    </source>
</reference>
<dbReference type="PANTHER" id="PTHR13452">
    <property type="entry name" value="THUMP DOMAIN CONTAINING PROTEIN 1-RELATED"/>
    <property type="match status" value="1"/>
</dbReference>
<dbReference type="Proteomes" id="UP000192247">
    <property type="component" value="Unassembled WGS sequence"/>
</dbReference>
<feature type="region of interest" description="Disordered" evidence="1">
    <location>
        <begin position="1"/>
        <end position="30"/>
    </location>
</feature>
<dbReference type="AlphaFoldDB" id="A0A1V9XGZ3"/>
<proteinExistence type="predicted"/>
<evidence type="ECO:0000313" key="2">
    <source>
        <dbReference type="EMBL" id="OQR72653.1"/>
    </source>
</evidence>
<dbReference type="GO" id="GO:0003723">
    <property type="term" value="F:RNA binding"/>
    <property type="evidence" value="ECO:0007669"/>
    <property type="project" value="InterPro"/>
</dbReference>
<evidence type="ECO:0000313" key="3">
    <source>
        <dbReference type="Proteomes" id="UP000192247"/>
    </source>
</evidence>
<dbReference type="STRING" id="418985.A0A1V9XGZ3"/>
<dbReference type="GO" id="GO:0006400">
    <property type="term" value="P:tRNA modification"/>
    <property type="evidence" value="ECO:0007669"/>
    <property type="project" value="InterPro"/>
</dbReference>
<accession>A0A1V9XGZ3</accession>
<dbReference type="OrthoDB" id="367221at2759"/>
<name>A0A1V9XGZ3_9ACAR</name>
<protein>
    <submittedName>
        <fullName evidence="2">THUMP domain-containing protein 1-like</fullName>
    </submittedName>
</protein>
<keyword evidence="3" id="KW-1185">Reference proteome</keyword>
<dbReference type="InterPro" id="IPR040183">
    <property type="entry name" value="THUMPD1-like"/>
</dbReference>
<evidence type="ECO:0000256" key="1">
    <source>
        <dbReference type="SAM" id="MobiDB-lite"/>
    </source>
</evidence>